<dbReference type="EMBL" id="JPWH01000024">
    <property type="protein sequence ID" value="RCK43687.1"/>
    <property type="molecule type" value="Genomic_DNA"/>
</dbReference>
<organism evidence="1 2">
    <name type="scientific">Thalassospira profundimaris</name>
    <dbReference type="NCBI Taxonomy" id="502049"/>
    <lineage>
        <taxon>Bacteria</taxon>
        <taxon>Pseudomonadati</taxon>
        <taxon>Pseudomonadota</taxon>
        <taxon>Alphaproteobacteria</taxon>
        <taxon>Rhodospirillales</taxon>
        <taxon>Thalassospiraceae</taxon>
        <taxon>Thalassospira</taxon>
    </lineage>
</organism>
<evidence type="ECO:0000313" key="2">
    <source>
        <dbReference type="Proteomes" id="UP000252517"/>
    </source>
</evidence>
<name>A0A367WQL7_9PROT</name>
<dbReference type="AlphaFoldDB" id="A0A367WQL7"/>
<comment type="caution">
    <text evidence="1">The sequence shown here is derived from an EMBL/GenBank/DDBJ whole genome shotgun (WGS) entry which is preliminary data.</text>
</comment>
<gene>
    <name evidence="1" type="ORF">TH25_21305</name>
</gene>
<reference evidence="1 2" key="1">
    <citation type="submission" date="2014-07" db="EMBL/GenBank/DDBJ databases">
        <title>Draft genome sequence of Thalassospira profundimaris S25-3-2.</title>
        <authorList>
            <person name="Lai Q."/>
            <person name="Shao Z."/>
        </authorList>
    </citation>
    <scope>NUCLEOTIDE SEQUENCE [LARGE SCALE GENOMIC DNA]</scope>
    <source>
        <strain evidence="1 2">S25-3-2</strain>
    </source>
</reference>
<dbReference type="Proteomes" id="UP000252517">
    <property type="component" value="Unassembled WGS sequence"/>
</dbReference>
<protein>
    <submittedName>
        <fullName evidence="1">Uncharacterized protein</fullName>
    </submittedName>
</protein>
<accession>A0A367WQL7</accession>
<proteinExistence type="predicted"/>
<sequence length="183" mass="21086">MLTLLLFSSPAQAACNTCAKQSDFFDFAYARQMWNELQTRDQFWAEWNRVFPVAKAAYDAGLLKGTIPEMREAIKDRDDATEIMQGYDLWIAQSKVWVKVNWDQDGAGSVYGINNADEKRQMCNFARMHDIFNHQCNGLPDWRSEEQIAAEIEHQKKLAERKKAEAERSARLMKSIEEVGGKN</sequence>
<evidence type="ECO:0000313" key="1">
    <source>
        <dbReference type="EMBL" id="RCK43687.1"/>
    </source>
</evidence>